<dbReference type="EMBL" id="UXAV01000018">
    <property type="protein sequence ID" value="VDC20000.1"/>
    <property type="molecule type" value="Genomic_DNA"/>
</dbReference>
<sequence>MEKKLIFSQADMFYTVAGASVLTSILYFITVL</sequence>
<keyword evidence="3" id="KW-1185">Reference proteome</keyword>
<protein>
    <submittedName>
        <fullName evidence="2">Uncharacterized protein</fullName>
    </submittedName>
</protein>
<organism evidence="2 3">
    <name type="scientific">Filibacter tadaridae</name>
    <dbReference type="NCBI Taxonomy" id="2483811"/>
    <lineage>
        <taxon>Bacteria</taxon>
        <taxon>Bacillati</taxon>
        <taxon>Bacillota</taxon>
        <taxon>Bacilli</taxon>
        <taxon>Bacillales</taxon>
        <taxon>Caryophanaceae</taxon>
        <taxon>Filibacter</taxon>
    </lineage>
</organism>
<gene>
    <name evidence="2" type="ORF">FILTAD_00427</name>
</gene>
<keyword evidence="1" id="KW-0472">Membrane</keyword>
<evidence type="ECO:0000313" key="2">
    <source>
        <dbReference type="EMBL" id="VDC20000.1"/>
    </source>
</evidence>
<dbReference type="Proteomes" id="UP000270468">
    <property type="component" value="Unassembled WGS sequence"/>
</dbReference>
<feature type="transmembrane region" description="Helical" evidence="1">
    <location>
        <begin position="12"/>
        <end position="30"/>
    </location>
</feature>
<keyword evidence="1" id="KW-1133">Transmembrane helix</keyword>
<reference evidence="2 3" key="1">
    <citation type="submission" date="2018-11" db="EMBL/GenBank/DDBJ databases">
        <authorList>
            <person name="Criscuolo A."/>
        </authorList>
    </citation>
    <scope>NUCLEOTIDE SEQUENCE [LARGE SCALE GENOMIC DNA]</scope>
    <source>
        <strain evidence="2">ATB-66</strain>
    </source>
</reference>
<evidence type="ECO:0000313" key="3">
    <source>
        <dbReference type="Proteomes" id="UP000270468"/>
    </source>
</evidence>
<accession>A0A3P5WKL4</accession>
<evidence type="ECO:0000256" key="1">
    <source>
        <dbReference type="SAM" id="Phobius"/>
    </source>
</evidence>
<keyword evidence="1" id="KW-0812">Transmembrane</keyword>
<dbReference type="AlphaFoldDB" id="A0A3P5WKL4"/>
<name>A0A3P5WKL4_9BACL</name>
<proteinExistence type="predicted"/>